<accession>A0A1H3RE79</accession>
<evidence type="ECO:0000313" key="2">
    <source>
        <dbReference type="EMBL" id="SDZ23997.1"/>
    </source>
</evidence>
<dbReference type="AlphaFoldDB" id="A0A1H3RE79"/>
<feature type="region of interest" description="Disordered" evidence="1">
    <location>
        <begin position="1"/>
        <end position="51"/>
    </location>
</feature>
<sequence length="314" mass="34189">MRLRSSPGAMAGRRPRRIRTRRRPPTAGLRSSPGAMAGRRPTHRPPPSWPAQCCDPRPARWPGAGRRRCWSLTSLHGCDPRPARWPGAGSSRCHRRRRPTGRCDPRPARWPGAGSCSSASLSITNSLRSSPGAMAGRRLPPVHRQGDDVGVAILARRDGRAQGRIQRWRSGHPGVAILARRDGRAQAAAGPPVQGVRGRVAILARRDGRAQGWRRSCRAGWDRPRCDPRPARWPGAGGAARRRLALAVDVAILARRDGRAQGHSGRTRHADQDRGCDPRPARWPGAGTNAMSHPVAGREVAILARRDGRAQVPQ</sequence>
<feature type="region of interest" description="Disordered" evidence="1">
    <location>
        <begin position="258"/>
        <end position="295"/>
    </location>
</feature>
<gene>
    <name evidence="2" type="ORF">SAMN05444365_1082</name>
</gene>
<name>A0A1H3RE79_9ACTN</name>
<proteinExistence type="predicted"/>
<dbReference type="Proteomes" id="UP000242415">
    <property type="component" value="Unassembled WGS sequence"/>
</dbReference>
<feature type="compositionally biased region" description="Basic residues" evidence="1">
    <location>
        <begin position="13"/>
        <end position="24"/>
    </location>
</feature>
<keyword evidence="3" id="KW-1185">Reference proteome</keyword>
<feature type="compositionally biased region" description="Polar residues" evidence="1">
    <location>
        <begin position="115"/>
        <end position="129"/>
    </location>
</feature>
<reference evidence="3" key="1">
    <citation type="submission" date="2016-10" db="EMBL/GenBank/DDBJ databases">
        <authorList>
            <person name="Varghese N."/>
            <person name="Submissions S."/>
        </authorList>
    </citation>
    <scope>NUCLEOTIDE SEQUENCE [LARGE SCALE GENOMIC DNA]</scope>
    <source>
        <strain evidence="3">DSM 45245</strain>
    </source>
</reference>
<feature type="compositionally biased region" description="Basic and acidic residues" evidence="1">
    <location>
        <begin position="268"/>
        <end position="280"/>
    </location>
</feature>
<evidence type="ECO:0000313" key="3">
    <source>
        <dbReference type="Proteomes" id="UP000242415"/>
    </source>
</evidence>
<protein>
    <submittedName>
        <fullName evidence="2">Uncharacterized protein</fullName>
    </submittedName>
</protein>
<dbReference type="EMBL" id="FNPH01000008">
    <property type="protein sequence ID" value="SDZ23997.1"/>
    <property type="molecule type" value="Genomic_DNA"/>
</dbReference>
<organism evidence="2 3">
    <name type="scientific">Micromonospora pattaloongensis</name>
    <dbReference type="NCBI Taxonomy" id="405436"/>
    <lineage>
        <taxon>Bacteria</taxon>
        <taxon>Bacillati</taxon>
        <taxon>Actinomycetota</taxon>
        <taxon>Actinomycetes</taxon>
        <taxon>Micromonosporales</taxon>
        <taxon>Micromonosporaceae</taxon>
        <taxon>Micromonospora</taxon>
    </lineage>
</organism>
<feature type="region of interest" description="Disordered" evidence="1">
    <location>
        <begin position="83"/>
        <end position="144"/>
    </location>
</feature>
<evidence type="ECO:0000256" key="1">
    <source>
        <dbReference type="SAM" id="MobiDB-lite"/>
    </source>
</evidence>